<gene>
    <name evidence="2" type="ORF">HUJ06_016614</name>
</gene>
<accession>A0A822ZP45</accession>
<feature type="compositionally biased region" description="Basic and acidic residues" evidence="1">
    <location>
        <begin position="53"/>
        <end position="64"/>
    </location>
</feature>
<comment type="caution">
    <text evidence="2">The sequence shown here is derived from an EMBL/GenBank/DDBJ whole genome shotgun (WGS) entry which is preliminary data.</text>
</comment>
<dbReference type="AlphaFoldDB" id="A0A822ZP45"/>
<sequence length="70" mass="8341">MREWHFKRNGNRISIPPNYSCEPNWPYNIEWELGKDENTVKEGGRKTASRISFIEERQGTRDYDGLNQKP</sequence>
<keyword evidence="3" id="KW-1185">Reference proteome</keyword>
<evidence type="ECO:0000313" key="3">
    <source>
        <dbReference type="Proteomes" id="UP000607653"/>
    </source>
</evidence>
<reference evidence="2 3" key="1">
    <citation type="journal article" date="2020" name="Mol. Biol. Evol.">
        <title>Distinct Expression and Methylation Patterns for Genes with Different Fates following a Single Whole-Genome Duplication in Flowering Plants.</title>
        <authorList>
            <person name="Shi T."/>
            <person name="Rahmani R.S."/>
            <person name="Gugger P.F."/>
            <person name="Wang M."/>
            <person name="Li H."/>
            <person name="Zhang Y."/>
            <person name="Li Z."/>
            <person name="Wang Q."/>
            <person name="Van de Peer Y."/>
            <person name="Marchal K."/>
            <person name="Chen J."/>
        </authorList>
    </citation>
    <scope>NUCLEOTIDE SEQUENCE [LARGE SCALE GENOMIC DNA]</scope>
    <source>
        <tissue evidence="2">Leaf</tissue>
    </source>
</reference>
<evidence type="ECO:0000256" key="1">
    <source>
        <dbReference type="SAM" id="MobiDB-lite"/>
    </source>
</evidence>
<evidence type="ECO:0000313" key="2">
    <source>
        <dbReference type="EMBL" id="DAD46677.1"/>
    </source>
</evidence>
<dbReference type="EMBL" id="DUZY01000008">
    <property type="protein sequence ID" value="DAD46677.1"/>
    <property type="molecule type" value="Genomic_DNA"/>
</dbReference>
<feature type="region of interest" description="Disordered" evidence="1">
    <location>
        <begin position="50"/>
        <end position="70"/>
    </location>
</feature>
<organism evidence="2 3">
    <name type="scientific">Nelumbo nucifera</name>
    <name type="common">Sacred lotus</name>
    <dbReference type="NCBI Taxonomy" id="4432"/>
    <lineage>
        <taxon>Eukaryota</taxon>
        <taxon>Viridiplantae</taxon>
        <taxon>Streptophyta</taxon>
        <taxon>Embryophyta</taxon>
        <taxon>Tracheophyta</taxon>
        <taxon>Spermatophyta</taxon>
        <taxon>Magnoliopsida</taxon>
        <taxon>Proteales</taxon>
        <taxon>Nelumbonaceae</taxon>
        <taxon>Nelumbo</taxon>
    </lineage>
</organism>
<protein>
    <submittedName>
        <fullName evidence="2">Uncharacterized protein</fullName>
    </submittedName>
</protein>
<proteinExistence type="predicted"/>
<name>A0A822ZP45_NELNU</name>
<dbReference type="Proteomes" id="UP000607653">
    <property type="component" value="Unassembled WGS sequence"/>
</dbReference>